<dbReference type="KEGG" id="nhu:H0264_31955"/>
<evidence type="ECO:0000313" key="3">
    <source>
        <dbReference type="Proteomes" id="UP000515512"/>
    </source>
</evidence>
<protein>
    <submittedName>
        <fullName evidence="2">Uncharacterized protein</fullName>
    </submittedName>
</protein>
<dbReference type="EMBL" id="CP059399">
    <property type="protein sequence ID" value="QLY29786.1"/>
    <property type="molecule type" value="Genomic_DNA"/>
</dbReference>
<evidence type="ECO:0000313" key="2">
    <source>
        <dbReference type="EMBL" id="QLY29786.1"/>
    </source>
</evidence>
<accession>A0A7D6Z0Z7</accession>
<keyword evidence="3" id="KW-1185">Reference proteome</keyword>
<reference evidence="2 3" key="1">
    <citation type="submission" date="2020-07" db="EMBL/GenBank/DDBJ databases">
        <authorList>
            <person name="Zhuang K."/>
            <person name="Ran Y."/>
        </authorList>
    </citation>
    <scope>NUCLEOTIDE SEQUENCE [LARGE SCALE GENOMIC DNA]</scope>
    <source>
        <strain evidence="2 3">WCH-YHL-001</strain>
    </source>
</reference>
<dbReference type="RefSeq" id="WP_181580990.1">
    <property type="nucleotide sequence ID" value="NZ_CP059399.1"/>
</dbReference>
<name>A0A7D6Z0Z7_9NOCA</name>
<sequence length="114" mass="12687">MKPLSESLLDLAARVKQFEESSAATRDRNRAALQARREEVQAAFGHEGSELEKTAAELREAAQQWWSDTRDALEHQIESMRADFEKWQADIKAQRAERAASAGDGKTGEPSGES</sequence>
<organism evidence="2 3">
    <name type="scientific">Nocardia huaxiensis</name>
    <dbReference type="NCBI Taxonomy" id="2755382"/>
    <lineage>
        <taxon>Bacteria</taxon>
        <taxon>Bacillati</taxon>
        <taxon>Actinomycetota</taxon>
        <taxon>Actinomycetes</taxon>
        <taxon>Mycobacteriales</taxon>
        <taxon>Nocardiaceae</taxon>
        <taxon>Nocardia</taxon>
    </lineage>
</organism>
<feature type="region of interest" description="Disordered" evidence="1">
    <location>
        <begin position="92"/>
        <end position="114"/>
    </location>
</feature>
<dbReference type="Proteomes" id="UP000515512">
    <property type="component" value="Chromosome"/>
</dbReference>
<dbReference type="AlphaFoldDB" id="A0A7D6Z0Z7"/>
<evidence type="ECO:0000256" key="1">
    <source>
        <dbReference type="SAM" id="MobiDB-lite"/>
    </source>
</evidence>
<proteinExistence type="predicted"/>
<gene>
    <name evidence="2" type="ORF">H0264_31955</name>
</gene>